<dbReference type="PRINTS" id="PR00037">
    <property type="entry name" value="HTHLACR"/>
</dbReference>
<dbReference type="EMBL" id="MODZ01000005">
    <property type="protein sequence ID" value="OIJ36112.1"/>
    <property type="molecule type" value="Genomic_DNA"/>
</dbReference>
<evidence type="ECO:0000256" key="5">
    <source>
        <dbReference type="ARBA" id="ARBA00023163"/>
    </source>
</evidence>
<dbReference type="InterPro" id="IPR001034">
    <property type="entry name" value="DeoR_HTH"/>
</dbReference>
<dbReference type="GO" id="GO:0003700">
    <property type="term" value="F:DNA-binding transcription factor activity"/>
    <property type="evidence" value="ECO:0007669"/>
    <property type="project" value="InterPro"/>
</dbReference>
<dbReference type="Pfam" id="PF00455">
    <property type="entry name" value="DeoRC"/>
    <property type="match status" value="1"/>
</dbReference>
<feature type="region of interest" description="Disordered" evidence="7">
    <location>
        <begin position="54"/>
        <end position="75"/>
    </location>
</feature>
<keyword evidence="4" id="KW-0238">DNA-binding</keyword>
<dbReference type="InterPro" id="IPR037171">
    <property type="entry name" value="NagB/RpiA_transferase-like"/>
</dbReference>
<evidence type="ECO:0000256" key="1">
    <source>
        <dbReference type="ARBA" id="ARBA00021390"/>
    </source>
</evidence>
<dbReference type="SMART" id="SM01134">
    <property type="entry name" value="DeoRC"/>
    <property type="match status" value="1"/>
</dbReference>
<comment type="caution">
    <text evidence="9">The sequence shown here is derived from an EMBL/GenBank/DDBJ whole genome shotgun (WGS) entry which is preliminary data.</text>
</comment>
<evidence type="ECO:0000313" key="10">
    <source>
        <dbReference type="Proteomes" id="UP000179540"/>
    </source>
</evidence>
<dbReference type="Pfam" id="PF08220">
    <property type="entry name" value="HTH_DeoR"/>
    <property type="match status" value="1"/>
</dbReference>
<evidence type="ECO:0000256" key="6">
    <source>
        <dbReference type="ARBA" id="ARBA00024937"/>
    </source>
</evidence>
<gene>
    <name evidence="9" type="ORF">BK826_05360</name>
</gene>
<dbReference type="InterPro" id="IPR036390">
    <property type="entry name" value="WH_DNA-bd_sf"/>
</dbReference>
<dbReference type="GO" id="GO:0003677">
    <property type="term" value="F:DNA binding"/>
    <property type="evidence" value="ECO:0007669"/>
    <property type="project" value="UniProtKB-KW"/>
</dbReference>
<dbReference type="SMART" id="SM00420">
    <property type="entry name" value="HTH_DEOR"/>
    <property type="match status" value="1"/>
</dbReference>
<dbReference type="Gene3D" id="1.10.10.10">
    <property type="entry name" value="Winged helix-like DNA-binding domain superfamily/Winged helix DNA-binding domain"/>
    <property type="match status" value="1"/>
</dbReference>
<sequence>MQRSHRQKMIIEAVRSGGEVSVAGLVRLTGASPITVRRDLAQLQDLGQLVRTHGGARRGTAHGVPRPYAERAEEDPGLKAAMARAAAELIGDGEALIVDDGTTCAALAARLAGRPIQALALSLRAAGELAARPGADVVVPGGPVRPVALCFRGAQAVEAVRDFRADVAVLGACSAAPGHGLTATEAEDARLKRACLETAARRILLVSPEKLERSSVHRFGRIEDVSVLVTGAAARPRHLEAFRAAGAQVVTVAPE</sequence>
<accession>A0A1S2N0E3</accession>
<comment type="function">
    <text evidence="6">Repressor of the lactose catabolism operon. Galactose-6-phosphate is the inducer.</text>
</comment>
<dbReference type="PANTHER" id="PTHR30363">
    <property type="entry name" value="HTH-TYPE TRANSCRIPTIONAL REGULATOR SRLR-RELATED"/>
    <property type="match status" value="1"/>
</dbReference>
<protein>
    <recommendedName>
        <fullName evidence="1">Lactose phosphotransferase system repressor</fullName>
    </recommendedName>
</protein>
<dbReference type="InterPro" id="IPR014036">
    <property type="entry name" value="DeoR-like_C"/>
</dbReference>
<dbReference type="OrthoDB" id="7688673at2"/>
<evidence type="ECO:0000256" key="7">
    <source>
        <dbReference type="SAM" id="MobiDB-lite"/>
    </source>
</evidence>
<dbReference type="RefSeq" id="WP_075514715.1">
    <property type="nucleotide sequence ID" value="NZ_MODZ01000005.1"/>
</dbReference>
<dbReference type="AlphaFoldDB" id="A0A1S2N0E3"/>
<dbReference type="PANTHER" id="PTHR30363:SF4">
    <property type="entry name" value="GLYCEROL-3-PHOSPHATE REGULON REPRESSOR"/>
    <property type="match status" value="1"/>
</dbReference>
<keyword evidence="5" id="KW-0804">Transcription</keyword>
<evidence type="ECO:0000259" key="8">
    <source>
        <dbReference type="PROSITE" id="PS51000"/>
    </source>
</evidence>
<dbReference type="Proteomes" id="UP000179540">
    <property type="component" value="Unassembled WGS sequence"/>
</dbReference>
<feature type="domain" description="HTH deoR-type" evidence="8">
    <location>
        <begin position="3"/>
        <end position="58"/>
    </location>
</feature>
<proteinExistence type="predicted"/>
<keyword evidence="2" id="KW-0678">Repressor</keyword>
<dbReference type="SUPFAM" id="SSF46785">
    <property type="entry name" value="Winged helix' DNA-binding domain"/>
    <property type="match status" value="1"/>
</dbReference>
<keyword evidence="3" id="KW-0805">Transcription regulation</keyword>
<dbReference type="PROSITE" id="PS00894">
    <property type="entry name" value="HTH_DEOR_1"/>
    <property type="match status" value="1"/>
</dbReference>
<name>A0A1S2N0E3_9MICC</name>
<reference evidence="9 10" key="1">
    <citation type="submission" date="2016-10" db="EMBL/GenBank/DDBJ databases">
        <title>Draft genome sequence of strain LCT isolated from the Shenzhou X spacecraft of China.</title>
        <authorList>
            <person name="Huang B."/>
        </authorList>
    </citation>
    <scope>NUCLEOTIDE SEQUENCE [LARGE SCALE GENOMIC DNA]</scope>
    <source>
        <strain evidence="9 10">LCT-H5</strain>
    </source>
</reference>
<evidence type="ECO:0000256" key="2">
    <source>
        <dbReference type="ARBA" id="ARBA00022491"/>
    </source>
</evidence>
<dbReference type="InterPro" id="IPR036388">
    <property type="entry name" value="WH-like_DNA-bd_sf"/>
</dbReference>
<evidence type="ECO:0000256" key="3">
    <source>
        <dbReference type="ARBA" id="ARBA00023015"/>
    </source>
</evidence>
<dbReference type="SUPFAM" id="SSF100950">
    <property type="entry name" value="NagB/RpiA/CoA transferase-like"/>
    <property type="match status" value="1"/>
</dbReference>
<dbReference type="PROSITE" id="PS51000">
    <property type="entry name" value="HTH_DEOR_2"/>
    <property type="match status" value="1"/>
</dbReference>
<dbReference type="InterPro" id="IPR050313">
    <property type="entry name" value="Carb_Metab_HTH_regulators"/>
</dbReference>
<organism evidence="9 10">
    <name type="scientific">Rothia kristinae</name>
    <dbReference type="NCBI Taxonomy" id="37923"/>
    <lineage>
        <taxon>Bacteria</taxon>
        <taxon>Bacillati</taxon>
        <taxon>Actinomycetota</taxon>
        <taxon>Actinomycetes</taxon>
        <taxon>Micrococcales</taxon>
        <taxon>Micrococcaceae</taxon>
        <taxon>Rothia</taxon>
    </lineage>
</organism>
<dbReference type="InterPro" id="IPR018356">
    <property type="entry name" value="Tscrpt_reg_HTH_DeoR_CS"/>
</dbReference>
<evidence type="ECO:0000313" key="9">
    <source>
        <dbReference type="EMBL" id="OIJ36112.1"/>
    </source>
</evidence>
<evidence type="ECO:0000256" key="4">
    <source>
        <dbReference type="ARBA" id="ARBA00023125"/>
    </source>
</evidence>